<dbReference type="GO" id="GO:0016740">
    <property type="term" value="F:transferase activity"/>
    <property type="evidence" value="ECO:0007669"/>
    <property type="project" value="UniProtKB-KW"/>
</dbReference>
<dbReference type="GO" id="GO:0000272">
    <property type="term" value="P:polysaccharide catabolic process"/>
    <property type="evidence" value="ECO:0007669"/>
    <property type="project" value="UniProtKB-UniRule"/>
</dbReference>
<dbReference type="PANTHER" id="PTHR31609:SF1">
    <property type="entry name" value="CARBOHYDRATE DEACETYLASE"/>
    <property type="match status" value="1"/>
</dbReference>
<organism evidence="9 10">
    <name type="scientific">Buttiauxella noackiae ATCC 51607</name>
    <dbReference type="NCBI Taxonomy" id="1354255"/>
    <lineage>
        <taxon>Bacteria</taxon>
        <taxon>Pseudomonadati</taxon>
        <taxon>Pseudomonadota</taxon>
        <taxon>Gammaproteobacteria</taxon>
        <taxon>Enterobacterales</taxon>
        <taxon>Enterobacteriaceae</taxon>
        <taxon>Buttiauxella</taxon>
    </lineage>
</organism>
<dbReference type="RefSeq" id="WP_034456261.1">
    <property type="nucleotide sequence ID" value="NZ_LXEO01000009.1"/>
</dbReference>
<protein>
    <recommendedName>
        <fullName evidence="8">Chitooligosaccharide deacetylase</fullName>
        <shortName evidence="8">COD</shortName>
        <ecNumber evidence="8">3.5.1.105</ecNumber>
    </recommendedName>
    <alternativeName>
        <fullName evidence="8">Chitin disaccharide deacetylase</fullName>
    </alternativeName>
    <alternativeName>
        <fullName evidence="8">Chitobiose deacetylase</fullName>
    </alternativeName>
    <alternativeName>
        <fullName evidence="8">Chitobiose-6P deacetylase</fullName>
    </alternativeName>
    <alternativeName>
        <fullName evidence="8">Chitotriose deacetylase</fullName>
    </alternativeName>
    <alternativeName>
        <fullName evidence="8">Chitotriose-6P deacetylase</fullName>
    </alternativeName>
</protein>
<evidence type="ECO:0000256" key="1">
    <source>
        <dbReference type="ARBA" id="ARBA00001946"/>
    </source>
</evidence>
<comment type="catalytic activity">
    <reaction evidence="8">
        <text>diacetylchitobiose-6'-phosphate + H2O = N'-monoacetylchitobiose-6'-phosphate + acetate</text>
        <dbReference type="Rhea" id="RHEA:35083"/>
        <dbReference type="ChEBI" id="CHEBI:15377"/>
        <dbReference type="ChEBI" id="CHEBI:30089"/>
        <dbReference type="ChEBI" id="CHEBI:64883"/>
        <dbReference type="ChEBI" id="CHEBI:71315"/>
    </reaction>
</comment>
<dbReference type="GO" id="GO:0046872">
    <property type="term" value="F:metal ion binding"/>
    <property type="evidence" value="ECO:0007669"/>
    <property type="project" value="UniProtKB-KW"/>
</dbReference>
<feature type="binding site" evidence="8">
    <location>
        <position position="126"/>
    </location>
    <ligand>
        <name>Mg(2+)</name>
        <dbReference type="ChEBI" id="CHEBI:18420"/>
    </ligand>
</feature>
<comment type="subunit">
    <text evidence="8">Homodimer.</text>
</comment>
<evidence type="ECO:0000313" key="9">
    <source>
        <dbReference type="EMBL" id="OAT20552.1"/>
    </source>
</evidence>
<evidence type="ECO:0000256" key="5">
    <source>
        <dbReference type="ARBA" id="ARBA00023024"/>
    </source>
</evidence>
<dbReference type="GO" id="GO:0052777">
    <property type="term" value="P:diacetylchitobiose catabolic process"/>
    <property type="evidence" value="ECO:0007669"/>
    <property type="project" value="UniProtKB-UniRule"/>
</dbReference>
<dbReference type="PANTHER" id="PTHR31609">
    <property type="entry name" value="YDJC DEACETYLASE FAMILY MEMBER"/>
    <property type="match status" value="1"/>
</dbReference>
<comment type="cofactor">
    <cofactor evidence="1 8">
        <name>Mg(2+)</name>
        <dbReference type="ChEBI" id="CHEBI:18420"/>
    </cofactor>
</comment>
<evidence type="ECO:0000256" key="3">
    <source>
        <dbReference type="ARBA" id="ARBA00022801"/>
    </source>
</evidence>
<proteinExistence type="inferred from homology"/>
<dbReference type="Proteomes" id="UP000078286">
    <property type="component" value="Unassembled WGS sequence"/>
</dbReference>
<dbReference type="GO" id="GO:0005737">
    <property type="term" value="C:cytoplasm"/>
    <property type="evidence" value="ECO:0007669"/>
    <property type="project" value="UniProtKB-SubCell"/>
</dbReference>
<evidence type="ECO:0000256" key="8">
    <source>
        <dbReference type="HAMAP-Rule" id="MF_01246"/>
    </source>
</evidence>
<evidence type="ECO:0000313" key="10">
    <source>
        <dbReference type="Proteomes" id="UP000078286"/>
    </source>
</evidence>
<keyword evidence="10" id="KW-1185">Reference proteome</keyword>
<comment type="caution">
    <text evidence="9">The sequence shown here is derived from an EMBL/GenBank/DDBJ whole genome shotgun (WGS) entry which is preliminary data.</text>
</comment>
<dbReference type="SUPFAM" id="SSF88713">
    <property type="entry name" value="Glycoside hydrolase/deacetylase"/>
    <property type="match status" value="1"/>
</dbReference>
<keyword evidence="6 8" id="KW-0119">Carbohydrate metabolism</keyword>
<dbReference type="GO" id="GO:0019213">
    <property type="term" value="F:deacetylase activity"/>
    <property type="evidence" value="ECO:0007669"/>
    <property type="project" value="TreeGrafter"/>
</dbReference>
<evidence type="ECO:0000256" key="6">
    <source>
        <dbReference type="ARBA" id="ARBA00023277"/>
    </source>
</evidence>
<dbReference type="NCBIfam" id="NF002559">
    <property type="entry name" value="PRK02134.1"/>
    <property type="match status" value="1"/>
</dbReference>
<evidence type="ECO:0000256" key="2">
    <source>
        <dbReference type="ARBA" id="ARBA00022723"/>
    </source>
</evidence>
<dbReference type="UniPathway" id="UPA00349"/>
<keyword evidence="8" id="KW-0963">Cytoplasm</keyword>
<comment type="pathway">
    <text evidence="8">Glycan degradation; chitin degradation.</text>
</comment>
<comment type="subcellular location">
    <subcellularLocation>
        <location evidence="8">Cytoplasm</location>
    </subcellularLocation>
</comment>
<dbReference type="AlphaFoldDB" id="A0A1B7HY03"/>
<keyword evidence="5 8" id="KW-0146">Chitin degradation</keyword>
<dbReference type="Pfam" id="PF04794">
    <property type="entry name" value="YdjC"/>
    <property type="match status" value="1"/>
</dbReference>
<dbReference type="EMBL" id="LXEO01000009">
    <property type="protein sequence ID" value="OAT20552.1"/>
    <property type="molecule type" value="Genomic_DNA"/>
</dbReference>
<gene>
    <name evidence="8" type="primary">chbG</name>
    <name evidence="9" type="ORF">M979_0711</name>
</gene>
<keyword evidence="7 8" id="KW-0624">Polysaccharide degradation</keyword>
<name>A0A1B7HY03_9ENTR</name>
<feature type="binding site" evidence="8">
    <location>
        <position position="61"/>
    </location>
    <ligand>
        <name>Mg(2+)</name>
        <dbReference type="ChEBI" id="CHEBI:18420"/>
    </ligand>
</feature>
<evidence type="ECO:0000256" key="4">
    <source>
        <dbReference type="ARBA" id="ARBA00022842"/>
    </source>
</evidence>
<dbReference type="PATRIC" id="fig|1354255.3.peg.730"/>
<keyword evidence="4 8" id="KW-0460">Magnesium</keyword>
<keyword evidence="2 8" id="KW-0479">Metal-binding</keyword>
<comment type="function">
    <text evidence="8">Involved in the degradation of chitin. ChbG is essential for growth on the acetylated chitooligosaccharides chitobiose and chitotriose but is dispensable for growth on cellobiose and chitosan dimer, the deacetylated form of chitobiose. Deacetylation of chitobiose-6-P and chitotriose-6-P is necessary for both the activation of the chb promoter by the regulatory protein ChbR and the hydrolysis of phosphorylated beta-glucosides by the phospho-beta-glucosidase ChbF. Catalyzes the removal of only one acetyl group from chitobiose-6-P to yield monoacetylchitobiose-6-P, the inducer of ChbR and the substrate of ChbF.</text>
</comment>
<dbReference type="GO" id="GO:0006032">
    <property type="term" value="P:chitin catabolic process"/>
    <property type="evidence" value="ECO:0007669"/>
    <property type="project" value="UniProtKB-UniPathway"/>
</dbReference>
<keyword evidence="9" id="KW-0808">Transferase</keyword>
<dbReference type="GO" id="GO:0036311">
    <property type="term" value="F:chitin disaccharide deacetylase activity"/>
    <property type="evidence" value="ECO:0007669"/>
    <property type="project" value="UniProtKB-UniRule"/>
</dbReference>
<reference evidence="9 10" key="1">
    <citation type="submission" date="2016-04" db="EMBL/GenBank/DDBJ databases">
        <title>ATOL: Assembling a taxonomically balanced genome-scale reconstruction of the evolutionary history of the Enterobacteriaceae.</title>
        <authorList>
            <person name="Plunkett G.III."/>
            <person name="Neeno-Eckwall E.C."/>
            <person name="Glasner J.D."/>
            <person name="Perna N.T."/>
        </authorList>
    </citation>
    <scope>NUCLEOTIDE SEQUENCE [LARGE SCALE GENOMIC DNA]</scope>
    <source>
        <strain evidence="9 10">ATCC 51607</strain>
    </source>
</reference>
<dbReference type="InterPro" id="IPR022948">
    <property type="entry name" value="COD_ChbG_bac"/>
</dbReference>
<evidence type="ECO:0000256" key="7">
    <source>
        <dbReference type="ARBA" id="ARBA00023326"/>
    </source>
</evidence>
<sequence length="253" mass="27899">MDKLLIVNADDFGLCKAQNYGIIDAFTHGVVTSTTAMVNAAGIEHAVALSAKHPGLAVGMHFVLTLGRPLSAMPGLVDEKGELGKWIWQRAEEDTLPLAEIEHELECQFARFIELFGRMPTHIDSHHHVHMIAQIYPIVEAFAKEKGVAIRFDYDAAAPQGLECQGVKTPEGFDSGFYGDAISETLFLNTLDRAMSRGEKSLEIMCHPSFIDNTILASKYCYPRLAELDVLTSASLKYAIAEHGYRLGTFKDL</sequence>
<comment type="catalytic activity">
    <reaction evidence="8">
        <text>N,N'-diacetylchitobiose + H2O = N-acetyl-beta-D-glucosaminyl-(1-&gt;4)-D-glucosamine + acetate</text>
        <dbReference type="Rhea" id="RHEA:27469"/>
        <dbReference type="ChEBI" id="CHEBI:15377"/>
        <dbReference type="ChEBI" id="CHEBI:28681"/>
        <dbReference type="ChEBI" id="CHEBI:30089"/>
        <dbReference type="ChEBI" id="CHEBI:59910"/>
        <dbReference type="EC" id="3.5.1.105"/>
    </reaction>
</comment>
<dbReference type="InterPro" id="IPR011330">
    <property type="entry name" value="Glyco_hydro/deAcase_b/a-brl"/>
</dbReference>
<accession>A0A1B7HY03</accession>
<dbReference type="CDD" id="cd10803">
    <property type="entry name" value="YdjC_EF3048_like"/>
    <property type="match status" value="1"/>
</dbReference>
<keyword evidence="3 8" id="KW-0378">Hydrolase</keyword>
<dbReference type="EC" id="3.5.1.105" evidence="8"/>
<comment type="similarity">
    <text evidence="8">Belongs to the YdjC deacetylase family. ChbG subfamily.</text>
</comment>
<dbReference type="HAMAP" id="MF_01246">
    <property type="entry name" value="COD"/>
    <property type="match status" value="1"/>
</dbReference>
<dbReference type="InterPro" id="IPR006879">
    <property type="entry name" value="YdjC-like"/>
</dbReference>
<dbReference type="Gene3D" id="3.20.20.370">
    <property type="entry name" value="Glycoside hydrolase/deacetylase"/>
    <property type="match status" value="1"/>
</dbReference>